<accession>A0A645A656</accession>
<keyword evidence="1" id="KW-0812">Transmembrane</keyword>
<organism evidence="2">
    <name type="scientific">bioreactor metagenome</name>
    <dbReference type="NCBI Taxonomy" id="1076179"/>
    <lineage>
        <taxon>unclassified sequences</taxon>
        <taxon>metagenomes</taxon>
        <taxon>ecological metagenomes</taxon>
    </lineage>
</organism>
<sequence length="110" mass="11922">MKAPCEKRFHLLRSIGHALKIFAVVDIILATISIVVAPLTFSINDDLIKQFSFIGLQPSTGLLLGLMLGVLIFIACAVSGILLFAVGELINVFLAIEENTRLVSLNSQNK</sequence>
<keyword evidence="1" id="KW-0472">Membrane</keyword>
<dbReference type="EMBL" id="VSSQ01011241">
    <property type="protein sequence ID" value="MPM46353.1"/>
    <property type="molecule type" value="Genomic_DNA"/>
</dbReference>
<comment type="caution">
    <text evidence="2">The sequence shown here is derived from an EMBL/GenBank/DDBJ whole genome shotgun (WGS) entry which is preliminary data.</text>
</comment>
<keyword evidence="1" id="KW-1133">Transmembrane helix</keyword>
<feature type="transmembrane region" description="Helical" evidence="1">
    <location>
        <begin position="21"/>
        <end position="41"/>
    </location>
</feature>
<gene>
    <name evidence="2" type="ORF">SDC9_93051</name>
</gene>
<evidence type="ECO:0000313" key="2">
    <source>
        <dbReference type="EMBL" id="MPM46353.1"/>
    </source>
</evidence>
<name>A0A645A656_9ZZZZ</name>
<protein>
    <submittedName>
        <fullName evidence="2">Uncharacterized protein</fullName>
    </submittedName>
</protein>
<feature type="transmembrane region" description="Helical" evidence="1">
    <location>
        <begin position="61"/>
        <end position="86"/>
    </location>
</feature>
<dbReference type="AlphaFoldDB" id="A0A645A656"/>
<evidence type="ECO:0000256" key="1">
    <source>
        <dbReference type="SAM" id="Phobius"/>
    </source>
</evidence>
<proteinExistence type="predicted"/>
<reference evidence="2" key="1">
    <citation type="submission" date="2019-08" db="EMBL/GenBank/DDBJ databases">
        <authorList>
            <person name="Kucharzyk K."/>
            <person name="Murdoch R.W."/>
            <person name="Higgins S."/>
            <person name="Loffler F."/>
        </authorList>
    </citation>
    <scope>NUCLEOTIDE SEQUENCE</scope>
</reference>